<evidence type="ECO:0000256" key="2">
    <source>
        <dbReference type="ARBA" id="ARBA00005904"/>
    </source>
</evidence>
<feature type="domain" description="Ribosomal RNA-processing protein 14 N-terminal" evidence="6">
    <location>
        <begin position="5"/>
        <end position="64"/>
    </location>
</feature>
<feature type="compositionally biased region" description="Basic residues" evidence="4">
    <location>
        <begin position="330"/>
        <end position="344"/>
    </location>
</feature>
<dbReference type="GO" id="GO:0003723">
    <property type="term" value="F:RNA binding"/>
    <property type="evidence" value="ECO:0007669"/>
    <property type="project" value="TreeGrafter"/>
</dbReference>
<dbReference type="GO" id="GO:0005730">
    <property type="term" value="C:nucleolus"/>
    <property type="evidence" value="ECO:0007669"/>
    <property type="project" value="TreeGrafter"/>
</dbReference>
<evidence type="ECO:0000259" key="6">
    <source>
        <dbReference type="Pfam" id="PF15459"/>
    </source>
</evidence>
<dbReference type="Pfam" id="PF15459">
    <property type="entry name" value="RRP14"/>
    <property type="match status" value="1"/>
</dbReference>
<dbReference type="InterPro" id="IPR029188">
    <property type="entry name" value="Rrp14_N"/>
</dbReference>
<comment type="caution">
    <text evidence="7">The sequence shown here is derived from an EMBL/GenBank/DDBJ whole genome shotgun (WGS) entry which is preliminary data.</text>
</comment>
<protein>
    <submittedName>
        <fullName evidence="7">Uncharacterized protein</fullName>
    </submittedName>
</protein>
<proteinExistence type="inferred from homology"/>
<dbReference type="InterPro" id="IPR007019">
    <property type="entry name" value="SURF6"/>
</dbReference>
<dbReference type="Pfam" id="PF04935">
    <property type="entry name" value="SURF6"/>
    <property type="match status" value="1"/>
</dbReference>
<dbReference type="GO" id="GO:0042273">
    <property type="term" value="P:ribosomal large subunit biogenesis"/>
    <property type="evidence" value="ECO:0007669"/>
    <property type="project" value="TreeGrafter"/>
</dbReference>
<dbReference type="OrthoDB" id="444809at2759"/>
<comment type="similarity">
    <text evidence="2">Belongs to the SURF6 family.</text>
</comment>
<comment type="subcellular location">
    <subcellularLocation>
        <location evidence="1">Nucleus</location>
    </subcellularLocation>
</comment>
<dbReference type="GO" id="GO:0042274">
    <property type="term" value="P:ribosomal small subunit biogenesis"/>
    <property type="evidence" value="ECO:0007669"/>
    <property type="project" value="TreeGrafter"/>
</dbReference>
<evidence type="ECO:0000256" key="1">
    <source>
        <dbReference type="ARBA" id="ARBA00004123"/>
    </source>
</evidence>
<name>A0A835XJB2_9CHLO</name>
<dbReference type="EMBL" id="JAEHOE010000181">
    <property type="protein sequence ID" value="KAG2483321.1"/>
    <property type="molecule type" value="Genomic_DNA"/>
</dbReference>
<dbReference type="AlphaFoldDB" id="A0A835XJB2"/>
<feature type="region of interest" description="Disordered" evidence="4">
    <location>
        <begin position="298"/>
        <end position="410"/>
    </location>
</feature>
<evidence type="ECO:0000256" key="4">
    <source>
        <dbReference type="SAM" id="MobiDB-lite"/>
    </source>
</evidence>
<dbReference type="PANTHER" id="PTHR14369:SF0">
    <property type="entry name" value="SURFEIT LOCUS PROTEIN 6"/>
    <property type="match status" value="1"/>
</dbReference>
<evidence type="ECO:0000313" key="7">
    <source>
        <dbReference type="EMBL" id="KAG2483321.1"/>
    </source>
</evidence>
<feature type="domain" description="Ribosomal RNA-processing protein 14/surfeit locus protein 6 C-terminal" evidence="5">
    <location>
        <begin position="153"/>
        <end position="382"/>
    </location>
</feature>
<feature type="compositionally biased region" description="Low complexity" evidence="4">
    <location>
        <begin position="79"/>
        <end position="120"/>
    </location>
</feature>
<feature type="compositionally biased region" description="Low complexity" evidence="4">
    <location>
        <begin position="179"/>
        <end position="193"/>
    </location>
</feature>
<accession>A0A835XJB2</accession>
<evidence type="ECO:0000259" key="5">
    <source>
        <dbReference type="Pfam" id="PF04935"/>
    </source>
</evidence>
<feature type="compositionally biased region" description="Basic and acidic residues" evidence="4">
    <location>
        <begin position="255"/>
        <end position="270"/>
    </location>
</feature>
<feature type="region of interest" description="Disordered" evidence="4">
    <location>
        <begin position="58"/>
        <end position="120"/>
    </location>
</feature>
<dbReference type="InterPro" id="IPR029190">
    <property type="entry name" value="Rrp14/SURF6_C"/>
</dbReference>
<feature type="compositionally biased region" description="Low complexity" evidence="4">
    <location>
        <begin position="353"/>
        <end position="362"/>
    </location>
</feature>
<feature type="compositionally biased region" description="Basic and acidic residues" evidence="4">
    <location>
        <begin position="164"/>
        <end position="175"/>
    </location>
</feature>
<keyword evidence="8" id="KW-1185">Reference proteome</keyword>
<dbReference type="PANTHER" id="PTHR14369">
    <property type="entry name" value="SURFEIT LOCUS PROTEIN 6"/>
    <property type="match status" value="1"/>
</dbReference>
<dbReference type="GO" id="GO:0003677">
    <property type="term" value="F:DNA binding"/>
    <property type="evidence" value="ECO:0007669"/>
    <property type="project" value="TreeGrafter"/>
</dbReference>
<sequence>MLPDITECAKFFDHLVELVPAKYYYDDDLSRENPRHLAKAAREALKADVKFKAKVAKREKLDPDKVATTLEVQRRKSQAAAKGPEPAAGADAGAPSTSGRPAQGAKPKPTKGGAAAASEGGDVAAGLQLQLSAGAASRQELLERLHRKVEEARKRRKVSSENAAEAKEWRQKALRDNVQQKQQQQLHQAKAKQGSQAGGKRKQGEGEGAEGGVERGKAAGKQQRLGAGGGAAPQPAAKKARREGAGGSGGEEDADFKFARIELEGRERPGKAGAKRPPKAVLLKQAEAQRAELEALAGTEEGKAKAHQAAWKAALARAAGDKVLDDPKLLRRSLKREKKTREKHGKAWKERQQAQQEAQAARQSKRQDNLSARRQTKLDNKKAKREKKLLRPGFEGRKEGFIATGGGGAK</sequence>
<feature type="compositionally biased region" description="Low complexity" evidence="4">
    <location>
        <begin position="307"/>
        <end position="318"/>
    </location>
</feature>
<organism evidence="7 8">
    <name type="scientific">Edaphochlamys debaryana</name>
    <dbReference type="NCBI Taxonomy" id="47281"/>
    <lineage>
        <taxon>Eukaryota</taxon>
        <taxon>Viridiplantae</taxon>
        <taxon>Chlorophyta</taxon>
        <taxon>core chlorophytes</taxon>
        <taxon>Chlorophyceae</taxon>
        <taxon>CS clade</taxon>
        <taxon>Chlamydomonadales</taxon>
        <taxon>Chlamydomonadales incertae sedis</taxon>
        <taxon>Edaphochlamys</taxon>
    </lineage>
</organism>
<reference evidence="7" key="1">
    <citation type="journal article" date="2020" name="bioRxiv">
        <title>Comparative genomics of Chlamydomonas.</title>
        <authorList>
            <person name="Craig R.J."/>
            <person name="Hasan A.R."/>
            <person name="Ness R.W."/>
            <person name="Keightley P.D."/>
        </authorList>
    </citation>
    <scope>NUCLEOTIDE SEQUENCE</scope>
    <source>
        <strain evidence="7">CCAP 11/70</strain>
    </source>
</reference>
<gene>
    <name evidence="7" type="ORF">HYH03_017822</name>
</gene>
<feature type="compositionally biased region" description="Basic and acidic residues" evidence="4">
    <location>
        <begin position="319"/>
        <end position="329"/>
    </location>
</feature>
<keyword evidence="3" id="KW-0539">Nucleus</keyword>
<feature type="region of interest" description="Disordered" evidence="4">
    <location>
        <begin position="148"/>
        <end position="280"/>
    </location>
</feature>
<evidence type="ECO:0000313" key="8">
    <source>
        <dbReference type="Proteomes" id="UP000612055"/>
    </source>
</evidence>
<dbReference type="Proteomes" id="UP000612055">
    <property type="component" value="Unassembled WGS sequence"/>
</dbReference>
<evidence type="ECO:0000256" key="3">
    <source>
        <dbReference type="ARBA" id="ARBA00023242"/>
    </source>
</evidence>